<organism evidence="1 2">
    <name type="scientific">Lederbergia lenta</name>
    <name type="common">Bacillus lentus</name>
    <dbReference type="NCBI Taxonomy" id="1467"/>
    <lineage>
        <taxon>Bacteria</taxon>
        <taxon>Bacillati</taxon>
        <taxon>Bacillota</taxon>
        <taxon>Bacilli</taxon>
        <taxon>Bacillales</taxon>
        <taxon>Bacillaceae</taxon>
        <taxon>Lederbergia</taxon>
    </lineage>
</organism>
<dbReference type="Proteomes" id="UP000249134">
    <property type="component" value="Chromosome 1"/>
</dbReference>
<sequence>MSVAIRSTKDTPEPCIKKSPLGDIEGKTLPFVSSDHVLKYGGLIHETSLPNKQIPQKQDLHRFWGILLY</sequence>
<dbReference type="KEGG" id="blen:NCTC4824_00360"/>
<protein>
    <submittedName>
        <fullName evidence="1">Uncharacterized protein</fullName>
    </submittedName>
</protein>
<reference evidence="1 2" key="1">
    <citation type="submission" date="2018-06" db="EMBL/GenBank/DDBJ databases">
        <authorList>
            <consortium name="Pathogen Informatics"/>
            <person name="Doyle S."/>
        </authorList>
    </citation>
    <scope>NUCLEOTIDE SEQUENCE [LARGE SCALE GENOMIC DNA]</scope>
    <source>
        <strain evidence="1 2">NCTC4824</strain>
    </source>
</reference>
<dbReference type="RefSeq" id="WP_066143285.1">
    <property type="nucleotide sequence ID" value="NZ_CBCSGM010000002.1"/>
</dbReference>
<evidence type="ECO:0000313" key="1">
    <source>
        <dbReference type="EMBL" id="SQI51646.1"/>
    </source>
</evidence>
<evidence type="ECO:0000313" key="2">
    <source>
        <dbReference type="Proteomes" id="UP000249134"/>
    </source>
</evidence>
<accession>A0A2X4VHD8</accession>
<proteinExistence type="predicted"/>
<gene>
    <name evidence="1" type="ORF">NCTC4824_00360</name>
</gene>
<dbReference type="EMBL" id="LS483476">
    <property type="protein sequence ID" value="SQI51646.1"/>
    <property type="molecule type" value="Genomic_DNA"/>
</dbReference>
<name>A0A2X4VHD8_LEDLE</name>
<keyword evidence="2" id="KW-1185">Reference proteome</keyword>
<dbReference type="AlphaFoldDB" id="A0A2X4VHD8"/>